<dbReference type="InterPro" id="IPR051553">
    <property type="entry name" value="Ran_GTPase-activating"/>
</dbReference>
<feature type="compositionally biased region" description="Polar residues" evidence="4">
    <location>
        <begin position="56"/>
        <end position="67"/>
    </location>
</feature>
<evidence type="ECO:0000313" key="6">
    <source>
        <dbReference type="EMBL" id="CBY22585.1"/>
    </source>
</evidence>
<evidence type="ECO:0000256" key="3">
    <source>
        <dbReference type="PROSITE-ProRule" id="PRU00235"/>
    </source>
</evidence>
<evidence type="ECO:0000259" key="5">
    <source>
        <dbReference type="Pfam" id="PF25390"/>
    </source>
</evidence>
<feature type="domain" description="RCC1-like" evidence="5">
    <location>
        <begin position="151"/>
        <end position="539"/>
    </location>
</feature>
<evidence type="ECO:0000256" key="2">
    <source>
        <dbReference type="ARBA" id="ARBA00022737"/>
    </source>
</evidence>
<accession>E4WZI9</accession>
<dbReference type="InterPro" id="IPR009091">
    <property type="entry name" value="RCC1/BLIP-II"/>
</dbReference>
<keyword evidence="1" id="KW-0344">Guanine-nucleotide releasing factor</keyword>
<dbReference type="InterPro" id="IPR000408">
    <property type="entry name" value="Reg_chr_condens"/>
</dbReference>
<reference evidence="6" key="1">
    <citation type="journal article" date="2010" name="Science">
        <title>Plasticity of animal genome architecture unmasked by rapid evolution of a pelagic tunicate.</title>
        <authorList>
            <person name="Denoeud F."/>
            <person name="Henriet S."/>
            <person name="Mungpakdee S."/>
            <person name="Aury J.M."/>
            <person name="Da Silva C."/>
            <person name="Brinkmann H."/>
            <person name="Mikhaleva J."/>
            <person name="Olsen L.C."/>
            <person name="Jubin C."/>
            <person name="Canestro C."/>
            <person name="Bouquet J.M."/>
            <person name="Danks G."/>
            <person name="Poulain J."/>
            <person name="Campsteijn C."/>
            <person name="Adamski M."/>
            <person name="Cross I."/>
            <person name="Yadetie F."/>
            <person name="Muffato M."/>
            <person name="Louis A."/>
            <person name="Butcher S."/>
            <person name="Tsagkogeorga G."/>
            <person name="Konrad A."/>
            <person name="Singh S."/>
            <person name="Jensen M.F."/>
            <person name="Cong E.H."/>
            <person name="Eikeseth-Otteraa H."/>
            <person name="Noel B."/>
            <person name="Anthouard V."/>
            <person name="Porcel B.M."/>
            <person name="Kachouri-Lafond R."/>
            <person name="Nishino A."/>
            <person name="Ugolini M."/>
            <person name="Chourrout P."/>
            <person name="Nishida H."/>
            <person name="Aasland R."/>
            <person name="Huzurbazar S."/>
            <person name="Westhof E."/>
            <person name="Delsuc F."/>
            <person name="Lehrach H."/>
            <person name="Reinhardt R."/>
            <person name="Weissenbach J."/>
            <person name="Roy S.W."/>
            <person name="Artiguenave F."/>
            <person name="Postlethwait J.H."/>
            <person name="Manak J.R."/>
            <person name="Thompson E.M."/>
            <person name="Jaillon O."/>
            <person name="Du Pasquier L."/>
            <person name="Boudinot P."/>
            <person name="Liberles D.A."/>
            <person name="Volff J.N."/>
            <person name="Philippe H."/>
            <person name="Lenhard B."/>
            <person name="Roest Crollius H."/>
            <person name="Wincker P."/>
            <person name="Chourrout D."/>
        </authorList>
    </citation>
    <scope>NUCLEOTIDE SEQUENCE [LARGE SCALE GENOMIC DNA]</scope>
</reference>
<keyword evidence="8" id="KW-1185">Reference proteome</keyword>
<feature type="repeat" description="RCC1" evidence="3">
    <location>
        <begin position="490"/>
        <end position="543"/>
    </location>
</feature>
<evidence type="ECO:0000313" key="8">
    <source>
        <dbReference type="Proteomes" id="UP000001307"/>
    </source>
</evidence>
<feature type="repeat" description="RCC1" evidence="3">
    <location>
        <begin position="382"/>
        <end position="436"/>
    </location>
</feature>
<name>E4WZI9_OIKDI</name>
<feature type="compositionally biased region" description="Basic and acidic residues" evidence="4">
    <location>
        <begin position="32"/>
        <end position="50"/>
    </location>
</feature>
<feature type="repeat" description="RCC1" evidence="3">
    <location>
        <begin position="149"/>
        <end position="200"/>
    </location>
</feature>
<evidence type="ECO:0000313" key="7">
    <source>
        <dbReference type="EMBL" id="CBY37001.1"/>
    </source>
</evidence>
<dbReference type="PROSITE" id="PS00626">
    <property type="entry name" value="RCC1_2"/>
    <property type="match status" value="2"/>
</dbReference>
<feature type="repeat" description="RCC1" evidence="3">
    <location>
        <begin position="437"/>
        <end position="489"/>
    </location>
</feature>
<dbReference type="EMBL" id="FN653019">
    <property type="protein sequence ID" value="CBY22585.1"/>
    <property type="molecule type" value="Genomic_DNA"/>
</dbReference>
<dbReference type="InterPro" id="IPR058923">
    <property type="entry name" value="RCC1-like_dom"/>
</dbReference>
<dbReference type="Proteomes" id="UP000001307">
    <property type="component" value="Unassembled WGS sequence"/>
</dbReference>
<proteinExistence type="predicted"/>
<protein>
    <recommendedName>
        <fullName evidence="5">RCC1-like domain-containing protein</fullName>
    </recommendedName>
</protein>
<evidence type="ECO:0000256" key="4">
    <source>
        <dbReference type="SAM" id="MobiDB-lite"/>
    </source>
</evidence>
<dbReference type="Pfam" id="PF25390">
    <property type="entry name" value="WD40_RLD"/>
    <property type="match status" value="1"/>
</dbReference>
<dbReference type="PROSITE" id="PS50012">
    <property type="entry name" value="RCC1_3"/>
    <property type="match status" value="6"/>
</dbReference>
<evidence type="ECO:0000256" key="1">
    <source>
        <dbReference type="ARBA" id="ARBA00022658"/>
    </source>
</evidence>
<gene>
    <name evidence="6" type="ORF">GSOID_T00013350001</name>
    <name evidence="7" type="ORF">GSOID_T00030065001</name>
</gene>
<dbReference type="OrthoDB" id="61110at2759"/>
<keyword evidence="2" id="KW-0677">Repeat</keyword>
<dbReference type="Proteomes" id="UP000011014">
    <property type="component" value="Unassembled WGS sequence"/>
</dbReference>
<feature type="region of interest" description="Disordered" evidence="4">
    <location>
        <begin position="21"/>
        <end position="126"/>
    </location>
</feature>
<dbReference type="FunCoup" id="E4WZI9">
    <property type="interactions" value="701"/>
</dbReference>
<dbReference type="PANTHER" id="PTHR45982:SF1">
    <property type="entry name" value="REGULATOR OF CHROMOSOME CONDENSATION"/>
    <property type="match status" value="1"/>
</dbReference>
<feature type="compositionally biased region" description="Basic residues" evidence="4">
    <location>
        <begin position="84"/>
        <end position="93"/>
    </location>
</feature>
<dbReference type="PRINTS" id="PR00633">
    <property type="entry name" value="RCCNDNSATION"/>
</dbReference>
<sequence>MLFTLCLCHKIEFLNPRAVAKMARPKKSTRMPKTETQAKKSEEEQTKSVEDVTEEPASQESVGSETNEIVDKVASLDVKESPKKRGRPAKRAHPSGGDSPAKLKKSSSLSELPDLPKRRGRRGRRSLLESVTKPVIVKPFVRENWPENGVLLAFGTGDAGQLGCGEDIMERKKPALVKELDEPILCAAAGGMHNLCVGESGDVYTFGCNDEGALGRETKEEEEAFLPQKVSGVSDAIYCCAGDSHSAVLTKDGTVWIWGTFRDANGRMGATAGNTDDKEMSKAIIKEPAILEISKKIVRIASGADHLILLDTEGSVWSMGCAESGQLGRISSHFCQKGGRRGLGKILKAEMIFLNKKFKRVHGEVENIACGQFSSFLIMSSGAVLGFGLNNCFQIGFKDREIRYSPEVVPYKFEDKPVEVKQISSGMHHSVLLSKDGDVFTIGCGDYGRLGVGEKETLRESTVLRKVTIDKKIVSIGSGSCCTYAVAEDGSAYAWGMGSNLQLTNGSEEDEWEPVQVTGKQIEGQKIVSISGGGQHAIIVMDKK</sequence>
<dbReference type="Gene3D" id="2.130.10.30">
    <property type="entry name" value="Regulator of chromosome condensation 1/beta-lactamase-inhibitor protein II"/>
    <property type="match status" value="1"/>
</dbReference>
<dbReference type="GO" id="GO:0005737">
    <property type="term" value="C:cytoplasm"/>
    <property type="evidence" value="ECO:0007669"/>
    <property type="project" value="TreeGrafter"/>
</dbReference>
<dbReference type="AlphaFoldDB" id="E4WZI9"/>
<dbReference type="InParanoid" id="E4WZI9"/>
<feature type="repeat" description="RCC1" evidence="3">
    <location>
        <begin position="253"/>
        <end position="313"/>
    </location>
</feature>
<dbReference type="EMBL" id="FN654882">
    <property type="protein sequence ID" value="CBY37001.1"/>
    <property type="molecule type" value="Genomic_DNA"/>
</dbReference>
<feature type="repeat" description="RCC1" evidence="3">
    <location>
        <begin position="201"/>
        <end position="252"/>
    </location>
</feature>
<dbReference type="GO" id="GO:0005085">
    <property type="term" value="F:guanyl-nucleotide exchange factor activity"/>
    <property type="evidence" value="ECO:0007669"/>
    <property type="project" value="TreeGrafter"/>
</dbReference>
<organism evidence="6">
    <name type="scientific">Oikopleura dioica</name>
    <name type="common">Tunicate</name>
    <dbReference type="NCBI Taxonomy" id="34765"/>
    <lineage>
        <taxon>Eukaryota</taxon>
        <taxon>Metazoa</taxon>
        <taxon>Chordata</taxon>
        <taxon>Tunicata</taxon>
        <taxon>Appendicularia</taxon>
        <taxon>Copelata</taxon>
        <taxon>Oikopleuridae</taxon>
        <taxon>Oikopleura</taxon>
    </lineage>
</organism>
<dbReference type="PANTHER" id="PTHR45982">
    <property type="entry name" value="REGULATOR OF CHROMOSOME CONDENSATION"/>
    <property type="match status" value="1"/>
</dbReference>
<dbReference type="PROSITE" id="PS00625">
    <property type="entry name" value="RCC1_1"/>
    <property type="match status" value="1"/>
</dbReference>
<dbReference type="SUPFAM" id="SSF50985">
    <property type="entry name" value="RCC1/BLIP-II"/>
    <property type="match status" value="1"/>
</dbReference>